<dbReference type="Gene3D" id="3.30.2310.20">
    <property type="entry name" value="RelE-like"/>
    <property type="match status" value="1"/>
</dbReference>
<proteinExistence type="predicted"/>
<name>A0A517YU46_9BACT</name>
<protein>
    <submittedName>
        <fullName evidence="1">Toxin HigB-1</fullName>
    </submittedName>
</protein>
<organism evidence="1 2">
    <name type="scientific">Poriferisphaera corsica</name>
    <dbReference type="NCBI Taxonomy" id="2528020"/>
    <lineage>
        <taxon>Bacteria</taxon>
        <taxon>Pseudomonadati</taxon>
        <taxon>Planctomycetota</taxon>
        <taxon>Phycisphaerae</taxon>
        <taxon>Phycisphaerales</taxon>
        <taxon>Phycisphaeraceae</taxon>
        <taxon>Poriferisphaera</taxon>
    </lineage>
</organism>
<dbReference type="InterPro" id="IPR007711">
    <property type="entry name" value="HigB-1"/>
</dbReference>
<dbReference type="RefSeq" id="WP_145077066.1">
    <property type="nucleotide sequence ID" value="NZ_CP036425.1"/>
</dbReference>
<evidence type="ECO:0000313" key="2">
    <source>
        <dbReference type="Proteomes" id="UP000317369"/>
    </source>
</evidence>
<dbReference type="InterPro" id="IPR035093">
    <property type="entry name" value="RelE/ParE_toxin_dom_sf"/>
</dbReference>
<keyword evidence="2" id="KW-1185">Reference proteome</keyword>
<evidence type="ECO:0000313" key="1">
    <source>
        <dbReference type="EMBL" id="QDU33770.1"/>
    </source>
</evidence>
<dbReference type="PANTHER" id="PTHR40266:SF2">
    <property type="entry name" value="TOXIN HIGB-1"/>
    <property type="match status" value="1"/>
</dbReference>
<dbReference type="AlphaFoldDB" id="A0A517YU46"/>
<dbReference type="SUPFAM" id="SSF143011">
    <property type="entry name" value="RelE-like"/>
    <property type="match status" value="1"/>
</dbReference>
<accession>A0A517YU46</accession>
<sequence length="92" mass="10876">MIKTYSCKHTQQLFELDKSKRFGSIRKQARMKLMAIDAASKLDSLRIPPKNCLEALKGDRKGQHSIRINRQWRVCFVWRDGHAYNVEIVDYH</sequence>
<dbReference type="KEGG" id="pcor:KS4_18270"/>
<dbReference type="EMBL" id="CP036425">
    <property type="protein sequence ID" value="QDU33770.1"/>
    <property type="molecule type" value="Genomic_DNA"/>
</dbReference>
<dbReference type="OrthoDB" id="9801102at2"/>
<dbReference type="Proteomes" id="UP000317369">
    <property type="component" value="Chromosome"/>
</dbReference>
<reference evidence="1 2" key="1">
    <citation type="submission" date="2019-02" db="EMBL/GenBank/DDBJ databases">
        <title>Deep-cultivation of Planctomycetes and their phenomic and genomic characterization uncovers novel biology.</title>
        <authorList>
            <person name="Wiegand S."/>
            <person name="Jogler M."/>
            <person name="Boedeker C."/>
            <person name="Pinto D."/>
            <person name="Vollmers J."/>
            <person name="Rivas-Marin E."/>
            <person name="Kohn T."/>
            <person name="Peeters S.H."/>
            <person name="Heuer A."/>
            <person name="Rast P."/>
            <person name="Oberbeckmann S."/>
            <person name="Bunk B."/>
            <person name="Jeske O."/>
            <person name="Meyerdierks A."/>
            <person name="Storesund J.E."/>
            <person name="Kallscheuer N."/>
            <person name="Luecker S."/>
            <person name="Lage O.M."/>
            <person name="Pohl T."/>
            <person name="Merkel B.J."/>
            <person name="Hornburger P."/>
            <person name="Mueller R.-W."/>
            <person name="Bruemmer F."/>
            <person name="Labrenz M."/>
            <person name="Spormann A.M."/>
            <person name="Op den Camp H."/>
            <person name="Overmann J."/>
            <person name="Amann R."/>
            <person name="Jetten M.S.M."/>
            <person name="Mascher T."/>
            <person name="Medema M.H."/>
            <person name="Devos D.P."/>
            <person name="Kaster A.-K."/>
            <person name="Ovreas L."/>
            <person name="Rohde M."/>
            <person name="Galperin M.Y."/>
            <person name="Jogler C."/>
        </authorList>
    </citation>
    <scope>NUCLEOTIDE SEQUENCE [LARGE SCALE GENOMIC DNA]</scope>
    <source>
        <strain evidence="1 2">KS4</strain>
    </source>
</reference>
<dbReference type="PANTHER" id="PTHR40266">
    <property type="entry name" value="TOXIN HIGB-1"/>
    <property type="match status" value="1"/>
</dbReference>
<gene>
    <name evidence="1" type="primary">higB-1</name>
    <name evidence="1" type="ORF">KS4_18270</name>
</gene>
<dbReference type="Pfam" id="PF05015">
    <property type="entry name" value="HigB-like_toxin"/>
    <property type="match status" value="1"/>
</dbReference>